<dbReference type="SUPFAM" id="SSF47473">
    <property type="entry name" value="EF-hand"/>
    <property type="match status" value="1"/>
</dbReference>
<dbReference type="InterPro" id="IPR011992">
    <property type="entry name" value="EF-hand-dom_pair"/>
</dbReference>
<evidence type="ECO:0000256" key="1">
    <source>
        <dbReference type="ARBA" id="ARBA00022837"/>
    </source>
</evidence>
<name>A0ABQ6MBR4_9STRA</name>
<dbReference type="EMBL" id="BRYB01002655">
    <property type="protein sequence ID" value="GMI23411.1"/>
    <property type="molecule type" value="Genomic_DNA"/>
</dbReference>
<evidence type="ECO:0000313" key="4">
    <source>
        <dbReference type="Proteomes" id="UP001165060"/>
    </source>
</evidence>
<keyword evidence="2" id="KW-0732">Signal</keyword>
<feature type="chain" id="PRO_5045669925" description="EF-hand domain-containing protein" evidence="2">
    <location>
        <begin position="25"/>
        <end position="178"/>
    </location>
</feature>
<organism evidence="3 4">
    <name type="scientific">Tetraparma gracilis</name>
    <dbReference type="NCBI Taxonomy" id="2962635"/>
    <lineage>
        <taxon>Eukaryota</taxon>
        <taxon>Sar</taxon>
        <taxon>Stramenopiles</taxon>
        <taxon>Ochrophyta</taxon>
        <taxon>Bolidophyceae</taxon>
        <taxon>Parmales</taxon>
        <taxon>Triparmaceae</taxon>
        <taxon>Tetraparma</taxon>
    </lineage>
</organism>
<keyword evidence="1" id="KW-0106">Calcium</keyword>
<dbReference type="PROSITE" id="PS00018">
    <property type="entry name" value="EF_HAND_1"/>
    <property type="match status" value="1"/>
</dbReference>
<keyword evidence="4" id="KW-1185">Reference proteome</keyword>
<accession>A0ABQ6MBR4</accession>
<proteinExistence type="predicted"/>
<dbReference type="InterPro" id="IPR018247">
    <property type="entry name" value="EF_Hand_1_Ca_BS"/>
</dbReference>
<protein>
    <recommendedName>
        <fullName evidence="5">EF-hand domain-containing protein</fullName>
    </recommendedName>
</protein>
<comment type="caution">
    <text evidence="3">The sequence shown here is derived from an EMBL/GenBank/DDBJ whole genome shotgun (WGS) entry which is preliminary data.</text>
</comment>
<evidence type="ECO:0000256" key="2">
    <source>
        <dbReference type="SAM" id="SignalP"/>
    </source>
</evidence>
<evidence type="ECO:0008006" key="5">
    <source>
        <dbReference type="Google" id="ProtNLM"/>
    </source>
</evidence>
<gene>
    <name evidence="3" type="ORF">TeGR_g5116</name>
</gene>
<feature type="signal peptide" evidence="2">
    <location>
        <begin position="1"/>
        <end position="24"/>
    </location>
</feature>
<sequence length="178" mass="20547">MAPRPQHLLLLPLVSLLLPSPALTAITEEDVHAYRSWSSWQYSEKLNFLLFQEDWANLRKEFQALDANDENSLTLGDFERVLGDFQDPEKVEEMHQFCLDAENDDGDSGRCDFYNYVLTRGEYDVMGTQFDENEWAMREETFLTSYQERVASPDITEDELEMLGMVVDEDGMIVGGEL</sequence>
<reference evidence="3 4" key="1">
    <citation type="journal article" date="2023" name="Commun. Biol.">
        <title>Genome analysis of Parmales, the sister group of diatoms, reveals the evolutionary specialization of diatoms from phago-mixotrophs to photoautotrophs.</title>
        <authorList>
            <person name="Ban H."/>
            <person name="Sato S."/>
            <person name="Yoshikawa S."/>
            <person name="Yamada K."/>
            <person name="Nakamura Y."/>
            <person name="Ichinomiya M."/>
            <person name="Sato N."/>
            <person name="Blanc-Mathieu R."/>
            <person name="Endo H."/>
            <person name="Kuwata A."/>
            <person name="Ogata H."/>
        </authorList>
    </citation>
    <scope>NUCLEOTIDE SEQUENCE [LARGE SCALE GENOMIC DNA]</scope>
</reference>
<dbReference type="Proteomes" id="UP001165060">
    <property type="component" value="Unassembled WGS sequence"/>
</dbReference>
<evidence type="ECO:0000313" key="3">
    <source>
        <dbReference type="EMBL" id="GMI23411.1"/>
    </source>
</evidence>